<reference evidence="1 2" key="1">
    <citation type="submission" date="2019-09" db="EMBL/GenBank/DDBJ databases">
        <title>Characterization of the phylogenetic diversity of two novel species belonging to the genus Bifidobacterium: Bifidobacterium cebidarum sp. nov. and Bifidobacterium leontopitheci sp. nov.</title>
        <authorList>
            <person name="Lugli G.A."/>
            <person name="Duranti S."/>
            <person name="Milani C."/>
            <person name="Turroni F."/>
            <person name="Ventura M."/>
        </authorList>
    </citation>
    <scope>NUCLEOTIDE SEQUENCE [LARGE SCALE GENOMIC DNA]</scope>
    <source>
        <strain evidence="1 2">LMG 31471</strain>
    </source>
</reference>
<keyword evidence="2" id="KW-1185">Reference proteome</keyword>
<dbReference type="RefSeq" id="WP_152235071.1">
    <property type="nucleotide sequence ID" value="NZ_JBHSKZ010000012.1"/>
</dbReference>
<protein>
    <submittedName>
        <fullName evidence="1">Uridine kinase</fullName>
    </submittedName>
</protein>
<name>A0A6I1GJH8_9BIFI</name>
<dbReference type="AlphaFoldDB" id="A0A6I1GJH8"/>
<proteinExistence type="predicted"/>
<keyword evidence="1" id="KW-0808">Transferase</keyword>
<dbReference type="Proteomes" id="UP000441772">
    <property type="component" value="Unassembled WGS sequence"/>
</dbReference>
<comment type="caution">
    <text evidence="1">The sequence shown here is derived from an EMBL/GenBank/DDBJ whole genome shotgun (WGS) entry which is preliminary data.</text>
</comment>
<evidence type="ECO:0000313" key="1">
    <source>
        <dbReference type="EMBL" id="KAB7789776.1"/>
    </source>
</evidence>
<dbReference type="GO" id="GO:0016301">
    <property type="term" value="F:kinase activity"/>
    <property type="evidence" value="ECO:0007669"/>
    <property type="project" value="UniProtKB-KW"/>
</dbReference>
<dbReference type="EMBL" id="WBVT01000032">
    <property type="protein sequence ID" value="KAB7789776.1"/>
    <property type="molecule type" value="Genomic_DNA"/>
</dbReference>
<organism evidence="1 2">
    <name type="scientific">Bifidobacterium leontopitheci</name>
    <dbReference type="NCBI Taxonomy" id="2650774"/>
    <lineage>
        <taxon>Bacteria</taxon>
        <taxon>Bacillati</taxon>
        <taxon>Actinomycetota</taxon>
        <taxon>Actinomycetes</taxon>
        <taxon>Bifidobacteriales</taxon>
        <taxon>Bifidobacteriaceae</taxon>
        <taxon>Bifidobacterium</taxon>
    </lineage>
</organism>
<accession>A0A6I1GJH8</accession>
<gene>
    <name evidence="1" type="ORF">F7D09_1721</name>
</gene>
<sequence length="248" mass="27209">MEKQMLSAFSIAMTCIALLSGCSSQQSGESATSNASTQSMISAREQAARRFVSCLTDQGITARTEDSSDTYVIAGKQYSPKDLVSVRMLDATGSPVNGDNDSVTSALYPDIDSISSDDNGQTWVAFKDSSQMKGTPYASKQQAYADCEAKNPDFEQPLTGTFGHQEWPEESIRASLEFAKSCRAKGFDWLPDPPKDTPGITIPDGVSDEQFLRFLKECPVDDLPIESQMMTYKNPHYGDLINQYQSQQ</sequence>
<dbReference type="PROSITE" id="PS51257">
    <property type="entry name" value="PROKAR_LIPOPROTEIN"/>
    <property type="match status" value="1"/>
</dbReference>
<keyword evidence="1" id="KW-0418">Kinase</keyword>
<evidence type="ECO:0000313" key="2">
    <source>
        <dbReference type="Proteomes" id="UP000441772"/>
    </source>
</evidence>